<proteinExistence type="predicted"/>
<sequence>MTIASRFSRTCATLRHSAVDLLRRSFVWSGLIEPVQLKARLSPEYPDLKTLPEETVYVVGGADYQKWAYMVCPCGCGERIMLSLAKNRRPRWQVEIDWLGRPTIKPSVWQTDGCYSHFWIKKGAIQWTRDTGTPYRVCVAKEA</sequence>
<dbReference type="OrthoDB" id="8256264at2"/>
<keyword evidence="2" id="KW-1185">Reference proteome</keyword>
<dbReference type="EMBL" id="FUWJ01000021">
    <property type="protein sequence ID" value="SKA41286.1"/>
    <property type="molecule type" value="Genomic_DNA"/>
</dbReference>
<dbReference type="Proteomes" id="UP000190092">
    <property type="component" value="Unassembled WGS sequence"/>
</dbReference>
<organism evidence="1 2">
    <name type="scientific">Enhydrobacter aerosaccus</name>
    <dbReference type="NCBI Taxonomy" id="225324"/>
    <lineage>
        <taxon>Bacteria</taxon>
        <taxon>Pseudomonadati</taxon>
        <taxon>Pseudomonadota</taxon>
        <taxon>Alphaproteobacteria</taxon>
        <taxon>Hyphomicrobiales</taxon>
        <taxon>Enhydrobacter</taxon>
    </lineage>
</organism>
<accession>A0A1T4TLF1</accession>
<gene>
    <name evidence="1" type="ORF">SAMN02745126_06482</name>
</gene>
<evidence type="ECO:0000313" key="2">
    <source>
        <dbReference type="Proteomes" id="UP000190092"/>
    </source>
</evidence>
<dbReference type="Pfam" id="PF20137">
    <property type="entry name" value="BubE"/>
    <property type="match status" value="1"/>
</dbReference>
<dbReference type="AlphaFoldDB" id="A0A1T4TLF1"/>
<name>A0A1T4TLF1_9HYPH</name>
<dbReference type="RefSeq" id="WP_085938211.1">
    <property type="nucleotide sequence ID" value="NZ_FUWJ01000021.1"/>
</dbReference>
<protein>
    <submittedName>
        <fullName evidence="1">Uncharacterized protein</fullName>
    </submittedName>
</protein>
<evidence type="ECO:0000313" key="1">
    <source>
        <dbReference type="EMBL" id="SKA41286.1"/>
    </source>
</evidence>
<dbReference type="InterPro" id="IPR045384">
    <property type="entry name" value="DUF6527"/>
</dbReference>
<dbReference type="STRING" id="225324.SAMN02745126_06482"/>
<reference evidence="2" key="1">
    <citation type="submission" date="2017-02" db="EMBL/GenBank/DDBJ databases">
        <authorList>
            <person name="Varghese N."/>
            <person name="Submissions S."/>
        </authorList>
    </citation>
    <scope>NUCLEOTIDE SEQUENCE [LARGE SCALE GENOMIC DNA]</scope>
    <source>
        <strain evidence="2">ATCC 27094</strain>
    </source>
</reference>